<keyword evidence="3" id="KW-1185">Reference proteome</keyword>
<dbReference type="Proteomes" id="UP000194577">
    <property type="component" value="Unassembled WGS sequence"/>
</dbReference>
<evidence type="ECO:0000256" key="1">
    <source>
        <dbReference type="SAM" id="Phobius"/>
    </source>
</evidence>
<keyword evidence="1" id="KW-0472">Membrane</keyword>
<dbReference type="InterPro" id="IPR036259">
    <property type="entry name" value="MFS_trans_sf"/>
</dbReference>
<keyword evidence="1" id="KW-1133">Transmembrane helix</keyword>
<gene>
    <name evidence="2" type="ORF">BW737_000690</name>
</gene>
<protein>
    <submittedName>
        <fullName evidence="2">Uncharacterized protein</fullName>
    </submittedName>
</protein>
<name>A0ABX4MDY7_9ACTO</name>
<sequence>MQLSGRDFVEDMVRCQAAGALGAVVGSWAALGLRAATAPAWALGIASLTLALLAGYVWFLPRVRSRPEAEAQREKAAAAQP</sequence>
<dbReference type="EMBL" id="MTPX02000007">
    <property type="protein sequence ID" value="PHP53728.1"/>
    <property type="molecule type" value="Genomic_DNA"/>
</dbReference>
<proteinExistence type="predicted"/>
<comment type="caution">
    <text evidence="2">The sequence shown here is derived from an EMBL/GenBank/DDBJ whole genome shotgun (WGS) entry which is preliminary data.</text>
</comment>
<dbReference type="SUPFAM" id="SSF103473">
    <property type="entry name" value="MFS general substrate transporter"/>
    <property type="match status" value="1"/>
</dbReference>
<evidence type="ECO:0000313" key="2">
    <source>
        <dbReference type="EMBL" id="PHP53728.1"/>
    </source>
</evidence>
<evidence type="ECO:0000313" key="3">
    <source>
        <dbReference type="Proteomes" id="UP000194577"/>
    </source>
</evidence>
<accession>A0ABX4MDY7</accession>
<reference evidence="2 3" key="1">
    <citation type="submission" date="2017-10" db="EMBL/GenBank/DDBJ databases">
        <title>Draft genome sequence of cellulolytic Actinomyces sp CtC72 isolated from cattle rumen fluid.</title>
        <authorList>
            <person name="Joshi A.J."/>
            <person name="Vasudevan G."/>
            <person name="Lanjekar V.B."/>
            <person name="Hivarkar S."/>
            <person name="Engineer A."/>
            <person name="Pore S.D."/>
            <person name="Dhakephalkar P.K."/>
            <person name="Dagar S."/>
        </authorList>
    </citation>
    <scope>NUCLEOTIDE SEQUENCE [LARGE SCALE GENOMIC DNA]</scope>
    <source>
        <strain evidence="3">CtC72</strain>
    </source>
</reference>
<feature type="transmembrane region" description="Helical" evidence="1">
    <location>
        <begin position="12"/>
        <end position="33"/>
    </location>
</feature>
<keyword evidence="1" id="KW-0812">Transmembrane</keyword>
<organism evidence="2 3">
    <name type="scientific">Actinomyces ruminis</name>
    <dbReference type="NCBI Taxonomy" id="1937003"/>
    <lineage>
        <taxon>Bacteria</taxon>
        <taxon>Bacillati</taxon>
        <taxon>Actinomycetota</taxon>
        <taxon>Actinomycetes</taxon>
        <taxon>Actinomycetales</taxon>
        <taxon>Actinomycetaceae</taxon>
        <taxon>Actinomyces</taxon>
    </lineage>
</organism>
<feature type="transmembrane region" description="Helical" evidence="1">
    <location>
        <begin position="39"/>
        <end position="59"/>
    </location>
</feature>